<comment type="subcellular location">
    <subcellularLocation>
        <location evidence="1">Nucleus speckle</location>
    </subcellularLocation>
</comment>
<dbReference type="GO" id="GO:0016607">
    <property type="term" value="C:nuclear speck"/>
    <property type="evidence" value="ECO:0007669"/>
    <property type="project" value="UniProtKB-SubCell"/>
</dbReference>
<gene>
    <name evidence="10" type="primary">Cwc22</name>
</gene>
<dbReference type="SUPFAM" id="SSF48371">
    <property type="entry name" value="ARM repeat"/>
    <property type="match status" value="1"/>
</dbReference>
<dbReference type="PANTHER" id="PTHR18034">
    <property type="entry name" value="CELL CYCLE CONTROL PROTEIN CWF22-RELATED"/>
    <property type="match status" value="1"/>
</dbReference>
<evidence type="ECO:0000256" key="7">
    <source>
        <dbReference type="ARBA" id="ARBA00042174"/>
    </source>
</evidence>
<evidence type="ECO:0000256" key="1">
    <source>
        <dbReference type="ARBA" id="ARBA00004324"/>
    </source>
</evidence>
<feature type="region of interest" description="Disordered" evidence="8">
    <location>
        <begin position="546"/>
        <end position="880"/>
    </location>
</feature>
<accession>A0A6F9D9N7</accession>
<evidence type="ECO:0000256" key="6">
    <source>
        <dbReference type="ARBA" id="ARBA00040488"/>
    </source>
</evidence>
<dbReference type="InterPro" id="IPR050781">
    <property type="entry name" value="CWC22_splicing_factor"/>
</dbReference>
<dbReference type="AlphaFoldDB" id="A0A6F9D9N7"/>
<feature type="compositionally biased region" description="Basic and acidic residues" evidence="8">
    <location>
        <begin position="815"/>
        <end position="829"/>
    </location>
</feature>
<keyword evidence="5" id="KW-0539">Nucleus</keyword>
<sequence>MKKKKPDPVEMLGTKTGGAYIPPAKLRMMQQQMTDKSSEPFQRLSWEALKKSINGLINKVNVSNIKEIVQELFQENIVRGRGLLARSVLTAQNASPTFTHVYAALTAIINSRFPQNGELILRRVVAQFRRSYRRNQKDTCLHSVQFVAHLINQQVAHEILGLQILTLLLETPTDDSVEVAIGFLKDSGQKLGEVSPRGLGAVFERLRVILHEEQLEKRVQYMIEVMFAIRKDGFKEHPAVLDNLDLVDESDQFTHMLTLDDDNMKSLENEMNVFRFDPEFEESEENYKKIKKEILDDSSDDSDSSGSSSSSDSDEAEEEETSTMEITDKTETNLVALRRTIYLAVQSSLSFEECAHKILKMEFAEKDYGEICAMIVDCCSQQRTYEKFFGLLGGRFCLLKKEFMEHFEVLFAQQYDNIHRLETNKLRNVAKFFAHLLHSDSVPWSVLSHIVLSEDTTTSSSRIFIKILFQEVTEYLGITKLNQRLKDPTMAPFFEGIFPRDNPKNTRFAINFFTSIGLGGITDELREHLRVSAQLLSQKLQQEQLAALNNESSSDSESSSDEDSSSEDKKKKKKSKKSKKKSSKKSKKHKKEKKKRKHKKKAPTPSDSSSDDSEKSEEEEKLKKKKLDKRHAKDDEKTIEHDAEKSRAKPRDIERNLSPEDKLDKRHSKDDEKTIENEAEKSKAKPRAIERNLSPEDNRERERRDREREDARRRRDDDKRVEDRGRERYERNRPLPRNENRVPAENRDIDRTNRDRERDNRYHRDEKRNYDRNPRENERRRSPERRRYEGRQPRNRSNSPPSRYDYTDISLNKQRQRDTGPQRRAETKVSGRKNRSASVSSGSDSPGSDSDSAGKMRRYRRSASPPARRYSVSPQRRRRR</sequence>
<organism evidence="10">
    <name type="scientific">Phallusia mammillata</name>
    <dbReference type="NCBI Taxonomy" id="59560"/>
    <lineage>
        <taxon>Eukaryota</taxon>
        <taxon>Metazoa</taxon>
        <taxon>Chordata</taxon>
        <taxon>Tunicata</taxon>
        <taxon>Ascidiacea</taxon>
        <taxon>Phlebobranchia</taxon>
        <taxon>Ascidiidae</taxon>
        <taxon>Phallusia</taxon>
    </lineage>
</organism>
<dbReference type="InterPro" id="IPR016024">
    <property type="entry name" value="ARM-type_fold"/>
</dbReference>
<dbReference type="InterPro" id="IPR003890">
    <property type="entry name" value="MIF4G-like_typ-3"/>
</dbReference>
<dbReference type="SMART" id="SM00543">
    <property type="entry name" value="MIF4G"/>
    <property type="match status" value="1"/>
</dbReference>
<evidence type="ECO:0000256" key="4">
    <source>
        <dbReference type="ARBA" id="ARBA00023187"/>
    </source>
</evidence>
<dbReference type="GO" id="GO:0000398">
    <property type="term" value="P:mRNA splicing, via spliceosome"/>
    <property type="evidence" value="ECO:0007669"/>
    <property type="project" value="TreeGrafter"/>
</dbReference>
<proteinExistence type="evidence at transcript level"/>
<dbReference type="PROSITE" id="PS51366">
    <property type="entry name" value="MI"/>
    <property type="match status" value="1"/>
</dbReference>
<dbReference type="Gene3D" id="1.25.40.180">
    <property type="match status" value="1"/>
</dbReference>
<feature type="compositionally biased region" description="Basic residues" evidence="8">
    <location>
        <begin position="570"/>
        <end position="602"/>
    </location>
</feature>
<dbReference type="GO" id="GO:0003723">
    <property type="term" value="F:RNA binding"/>
    <property type="evidence" value="ECO:0007669"/>
    <property type="project" value="InterPro"/>
</dbReference>
<dbReference type="GO" id="GO:0071013">
    <property type="term" value="C:catalytic step 2 spliceosome"/>
    <property type="evidence" value="ECO:0007669"/>
    <property type="project" value="TreeGrafter"/>
</dbReference>
<name>A0A6F9D9N7_9ASCI</name>
<dbReference type="SMART" id="SM00544">
    <property type="entry name" value="MA3"/>
    <property type="match status" value="1"/>
</dbReference>
<keyword evidence="3" id="KW-0507">mRNA processing</keyword>
<protein>
    <recommendedName>
        <fullName evidence="6">Pre-mRNA-splicing factor CWC22 homolog</fullName>
    </recommendedName>
    <alternativeName>
        <fullName evidence="7">Nucampholin homolog</fullName>
    </alternativeName>
</protein>
<dbReference type="FunFam" id="1.25.40.180:FF:000004">
    <property type="entry name" value="pre-mRNA-splicing factor CWC22 homolog"/>
    <property type="match status" value="1"/>
</dbReference>
<dbReference type="InterPro" id="IPR003891">
    <property type="entry name" value="Initiation_fac_eIF4g_MI"/>
</dbReference>
<feature type="domain" description="MI" evidence="9">
    <location>
        <begin position="336"/>
        <end position="452"/>
    </location>
</feature>
<dbReference type="Pfam" id="PF02854">
    <property type="entry name" value="MIF4G"/>
    <property type="match status" value="1"/>
</dbReference>
<feature type="compositionally biased region" description="Low complexity" evidence="8">
    <location>
        <begin position="836"/>
        <end position="853"/>
    </location>
</feature>
<dbReference type="Pfam" id="PF02847">
    <property type="entry name" value="MA3"/>
    <property type="match status" value="1"/>
</dbReference>
<evidence type="ECO:0000256" key="2">
    <source>
        <dbReference type="ARBA" id="ARBA00006856"/>
    </source>
</evidence>
<reference evidence="10" key="1">
    <citation type="submission" date="2020-04" db="EMBL/GenBank/DDBJ databases">
        <authorList>
            <person name="Neveu A P."/>
        </authorList>
    </citation>
    <scope>NUCLEOTIDE SEQUENCE</scope>
    <source>
        <tissue evidence="10">Whole embryo</tissue>
    </source>
</reference>
<feature type="compositionally biased region" description="Acidic residues" evidence="8">
    <location>
        <begin position="312"/>
        <end position="322"/>
    </location>
</feature>
<keyword evidence="4" id="KW-0508">mRNA splicing</keyword>
<comment type="similarity">
    <text evidence="2">Belongs to the CWC22 family.</text>
</comment>
<evidence type="ECO:0000259" key="9">
    <source>
        <dbReference type="PROSITE" id="PS51366"/>
    </source>
</evidence>
<evidence type="ECO:0000256" key="5">
    <source>
        <dbReference type="ARBA" id="ARBA00023242"/>
    </source>
</evidence>
<feature type="region of interest" description="Disordered" evidence="8">
    <location>
        <begin position="293"/>
        <end position="328"/>
    </location>
</feature>
<evidence type="ECO:0000313" key="10">
    <source>
        <dbReference type="EMBL" id="CAB3234867.1"/>
    </source>
</evidence>
<feature type="compositionally biased region" description="Basic and acidic residues" evidence="8">
    <location>
        <begin position="631"/>
        <end position="792"/>
    </location>
</feature>
<feature type="compositionally biased region" description="Acidic residues" evidence="8">
    <location>
        <begin position="609"/>
        <end position="619"/>
    </location>
</feature>
<evidence type="ECO:0000256" key="3">
    <source>
        <dbReference type="ARBA" id="ARBA00022664"/>
    </source>
</evidence>
<dbReference type="PANTHER" id="PTHR18034:SF3">
    <property type="entry name" value="PRE-MRNA-SPLICING FACTOR CWC22 HOMOLOG"/>
    <property type="match status" value="1"/>
</dbReference>
<dbReference type="EMBL" id="LR784260">
    <property type="protein sequence ID" value="CAB3234867.1"/>
    <property type="molecule type" value="mRNA"/>
</dbReference>
<evidence type="ECO:0000256" key="8">
    <source>
        <dbReference type="SAM" id="MobiDB-lite"/>
    </source>
</evidence>
<feature type="compositionally biased region" description="Low complexity" evidence="8">
    <location>
        <begin position="546"/>
        <end position="557"/>
    </location>
</feature>